<organism evidence="8 9">
    <name type="scientific">Craterilacuibacter sinensis</name>
    <dbReference type="NCBI Taxonomy" id="2686017"/>
    <lineage>
        <taxon>Bacteria</taxon>
        <taxon>Pseudomonadati</taxon>
        <taxon>Pseudomonadota</taxon>
        <taxon>Betaproteobacteria</taxon>
        <taxon>Neisseriales</taxon>
        <taxon>Neisseriaceae</taxon>
        <taxon>Craterilacuibacter</taxon>
    </lineage>
</organism>
<evidence type="ECO:0000256" key="3">
    <source>
        <dbReference type="ARBA" id="ARBA00029447"/>
    </source>
</evidence>
<evidence type="ECO:0000256" key="2">
    <source>
        <dbReference type="ARBA" id="ARBA00023224"/>
    </source>
</evidence>
<dbReference type="SUPFAM" id="SSF58104">
    <property type="entry name" value="Methyl-accepting chemotaxis protein (MCP) signaling domain"/>
    <property type="match status" value="1"/>
</dbReference>
<evidence type="ECO:0000313" key="9">
    <source>
        <dbReference type="Proteomes" id="UP000467214"/>
    </source>
</evidence>
<proteinExistence type="inferred from homology"/>
<keyword evidence="6" id="KW-1133">Transmembrane helix</keyword>
<evidence type="ECO:0000256" key="4">
    <source>
        <dbReference type="PROSITE-ProRule" id="PRU00284"/>
    </source>
</evidence>
<evidence type="ECO:0000256" key="6">
    <source>
        <dbReference type="SAM" id="Phobius"/>
    </source>
</evidence>
<dbReference type="InterPro" id="IPR004090">
    <property type="entry name" value="Chemotax_Me-accpt_rcpt"/>
</dbReference>
<sequence>MMMMHSNPFARVLILIGALSALLLACFIGLMKANNNLEQAYQAQYHSYLLADEFRQSSDDLTRTARTFVVTGDPRFQREYQTIADILDGKAARPQEAERIYWPFIEAGGSKPRPDGEKVALLELMKQAGFTPAELAKLDEAKQASDALIKLEEDAMKLASGTAEDQARARELVHGPRYHAQIAQIMQPVDTFFGLLKTRSAQAVSQAEQIKTGISILLACLMVAIFTALWLANRTLRTQLGGSVDSAHRSITTFAAGDFSQAVSYTGRESILGQLETMRQSLQGTLASVREQSREVAISAGEMDHAASEVSKSSSHQAEAASGMEAGMQQVSASMDGVAHSASRVDAQSRDTREVAERGAGIITATVREIEGIATAVEAAAGSVSELGRKGSEIGSIVQVIKDVADQTNLLALNAAIEAARAGEQGRGFAVVADEVRKLAERSARAAADISERIGDIGHGTAQSVERMQVVSDKVESGVKLAQDAGCAMQAIHKRTMELERETAEIARAIEEHVSANSHINAHVENIGVIAEQNQRVADNAASAAQQMTALSEAMQAQVEHFRV</sequence>
<dbReference type="FunFam" id="1.10.287.950:FF:000001">
    <property type="entry name" value="Methyl-accepting chemotaxis sensory transducer"/>
    <property type="match status" value="1"/>
</dbReference>
<comment type="caution">
    <text evidence="8">The sequence shown here is derived from an EMBL/GenBank/DDBJ whole genome shotgun (WGS) entry which is preliminary data.</text>
</comment>
<dbReference type="PROSITE" id="PS50111">
    <property type="entry name" value="CHEMOTAXIS_TRANSDUC_2"/>
    <property type="match status" value="1"/>
</dbReference>
<dbReference type="GO" id="GO:0004888">
    <property type="term" value="F:transmembrane signaling receptor activity"/>
    <property type="evidence" value="ECO:0007669"/>
    <property type="project" value="InterPro"/>
</dbReference>
<dbReference type="AlphaFoldDB" id="A0A845BQL5"/>
<dbReference type="GO" id="GO:0016020">
    <property type="term" value="C:membrane"/>
    <property type="evidence" value="ECO:0007669"/>
    <property type="project" value="UniProtKB-SubCell"/>
</dbReference>
<dbReference type="GO" id="GO:0007165">
    <property type="term" value="P:signal transduction"/>
    <property type="evidence" value="ECO:0007669"/>
    <property type="project" value="UniProtKB-KW"/>
</dbReference>
<dbReference type="CDD" id="cd11386">
    <property type="entry name" value="MCP_signal"/>
    <property type="match status" value="1"/>
</dbReference>
<dbReference type="PRINTS" id="PR00260">
    <property type="entry name" value="CHEMTRNSDUCR"/>
</dbReference>
<protein>
    <recommendedName>
        <fullName evidence="7">Methyl-accepting transducer domain-containing protein</fullName>
    </recommendedName>
</protein>
<dbReference type="InterPro" id="IPR004089">
    <property type="entry name" value="MCPsignal_dom"/>
</dbReference>
<feature type="domain" description="Methyl-accepting transducer" evidence="7">
    <location>
        <begin position="292"/>
        <end position="528"/>
    </location>
</feature>
<name>A0A845BQL5_9NEIS</name>
<dbReference type="Gene3D" id="1.10.287.950">
    <property type="entry name" value="Methyl-accepting chemotaxis protein"/>
    <property type="match status" value="1"/>
</dbReference>
<evidence type="ECO:0000256" key="1">
    <source>
        <dbReference type="ARBA" id="ARBA00004370"/>
    </source>
</evidence>
<comment type="similarity">
    <text evidence="3">Belongs to the methyl-accepting chemotaxis (MCP) protein family.</text>
</comment>
<gene>
    <name evidence="8" type="ORF">GQF02_11155</name>
</gene>
<comment type="subcellular location">
    <subcellularLocation>
        <location evidence="1">Membrane</location>
    </subcellularLocation>
</comment>
<keyword evidence="6" id="KW-0472">Membrane</keyword>
<dbReference type="SMART" id="SM00283">
    <property type="entry name" value="MA"/>
    <property type="match status" value="1"/>
</dbReference>
<keyword evidence="9" id="KW-1185">Reference proteome</keyword>
<feature type="region of interest" description="Disordered" evidence="5">
    <location>
        <begin position="301"/>
        <end position="326"/>
    </location>
</feature>
<reference evidence="8 9" key="1">
    <citation type="submission" date="2019-12" db="EMBL/GenBank/DDBJ databases">
        <title>Neisseriaceae gen. nov. sp. Genome sequencing and assembly.</title>
        <authorList>
            <person name="Liu Z."/>
            <person name="Li A."/>
        </authorList>
    </citation>
    <scope>NUCLEOTIDE SEQUENCE [LARGE SCALE GENOMIC DNA]</scope>
    <source>
        <strain evidence="8 9">B2N2-7</strain>
    </source>
</reference>
<dbReference type="Pfam" id="PF00015">
    <property type="entry name" value="MCPsignal"/>
    <property type="match status" value="1"/>
</dbReference>
<keyword evidence="6" id="KW-0812">Transmembrane</keyword>
<dbReference type="EMBL" id="WSSB01000009">
    <property type="protein sequence ID" value="MXR37534.1"/>
    <property type="molecule type" value="Genomic_DNA"/>
</dbReference>
<dbReference type="Proteomes" id="UP000467214">
    <property type="component" value="Unassembled WGS sequence"/>
</dbReference>
<dbReference type="PANTHER" id="PTHR32089:SF112">
    <property type="entry name" value="LYSOZYME-LIKE PROTEIN-RELATED"/>
    <property type="match status" value="1"/>
</dbReference>
<dbReference type="PANTHER" id="PTHR32089">
    <property type="entry name" value="METHYL-ACCEPTING CHEMOTAXIS PROTEIN MCPB"/>
    <property type="match status" value="1"/>
</dbReference>
<feature type="transmembrane region" description="Helical" evidence="6">
    <location>
        <begin position="213"/>
        <end position="232"/>
    </location>
</feature>
<keyword evidence="2 4" id="KW-0807">Transducer</keyword>
<dbReference type="RefSeq" id="WP_160797174.1">
    <property type="nucleotide sequence ID" value="NZ_WSSB01000009.1"/>
</dbReference>
<evidence type="ECO:0000313" key="8">
    <source>
        <dbReference type="EMBL" id="MXR37534.1"/>
    </source>
</evidence>
<accession>A0A845BQL5</accession>
<evidence type="ECO:0000256" key="5">
    <source>
        <dbReference type="SAM" id="MobiDB-lite"/>
    </source>
</evidence>
<evidence type="ECO:0000259" key="7">
    <source>
        <dbReference type="PROSITE" id="PS50111"/>
    </source>
</evidence>
<dbReference type="GO" id="GO:0006935">
    <property type="term" value="P:chemotaxis"/>
    <property type="evidence" value="ECO:0007669"/>
    <property type="project" value="InterPro"/>
</dbReference>